<dbReference type="Pfam" id="PF22014">
    <property type="entry name" value="DUF6932"/>
    <property type="match status" value="1"/>
</dbReference>
<proteinExistence type="predicted"/>
<evidence type="ECO:0000313" key="1">
    <source>
        <dbReference type="EMBL" id="AWV90845.1"/>
    </source>
</evidence>
<accession>A0A2Z4FQ02</accession>
<sequence>MLPTFNEYGMLPAGDYELTLDELRSSLLVVGPSPSPPNWDKEWRLSLVDNLEVMVRQLWAVGVTEIFVDGSFAEDKDHPNDIDGYFECDMDALISGTLERELNRIDHYKVWTWDPKARQPDRGSFKAQLPMWHRYRVELYPHFGQLCGIQDKYGNDLEFPSAFRMSRRDGRPRGIIKIGETP</sequence>
<reference evidence="1 2" key="1">
    <citation type="submission" date="2018-06" db="EMBL/GenBank/DDBJ databases">
        <title>Lujinxingia sediminis gen. nov. sp. nov., a new facultative anaerobic member of the class Deltaproteobacteria, and proposal of Lujinxingaceae fam. nov.</title>
        <authorList>
            <person name="Guo L.-Y."/>
            <person name="Li C.-M."/>
            <person name="Wang S."/>
            <person name="Du Z.-J."/>
        </authorList>
    </citation>
    <scope>NUCLEOTIDE SEQUENCE [LARGE SCALE GENOMIC DNA]</scope>
    <source>
        <strain evidence="1 2">FA350</strain>
    </source>
</reference>
<evidence type="ECO:0000313" key="2">
    <source>
        <dbReference type="Proteomes" id="UP000249799"/>
    </source>
</evidence>
<dbReference type="RefSeq" id="WP_111336548.1">
    <property type="nucleotide sequence ID" value="NZ_CP030032.1"/>
</dbReference>
<gene>
    <name evidence="1" type="ORF">DN745_16570</name>
</gene>
<dbReference type="KEGG" id="bsed:DN745_16570"/>
<organism evidence="1 2">
    <name type="scientific">Bradymonas sediminis</name>
    <dbReference type="NCBI Taxonomy" id="1548548"/>
    <lineage>
        <taxon>Bacteria</taxon>
        <taxon>Deltaproteobacteria</taxon>
        <taxon>Bradymonadales</taxon>
        <taxon>Bradymonadaceae</taxon>
        <taxon>Bradymonas</taxon>
    </lineage>
</organism>
<dbReference type="InterPro" id="IPR053860">
    <property type="entry name" value="DUF6932"/>
</dbReference>
<dbReference type="AlphaFoldDB" id="A0A2Z4FQ02"/>
<dbReference type="OrthoDB" id="572713at2"/>
<keyword evidence="2" id="KW-1185">Reference proteome</keyword>
<name>A0A2Z4FQ02_9DELT</name>
<dbReference type="EMBL" id="CP030032">
    <property type="protein sequence ID" value="AWV90845.1"/>
    <property type="molecule type" value="Genomic_DNA"/>
</dbReference>
<dbReference type="Proteomes" id="UP000249799">
    <property type="component" value="Chromosome"/>
</dbReference>
<protein>
    <submittedName>
        <fullName evidence="1">Uncharacterized protein</fullName>
    </submittedName>
</protein>